<dbReference type="AlphaFoldDB" id="A0A1F5PIS6"/>
<keyword evidence="1" id="KW-1133">Transmembrane helix</keyword>
<organism evidence="2 3">
    <name type="scientific">Candidatus Doudnabacteria bacterium RIFCSPHIGHO2_01_FULL_50_11</name>
    <dbReference type="NCBI Taxonomy" id="1817828"/>
    <lineage>
        <taxon>Bacteria</taxon>
        <taxon>Candidatus Doudnaibacteriota</taxon>
    </lineage>
</organism>
<feature type="transmembrane region" description="Helical" evidence="1">
    <location>
        <begin position="41"/>
        <end position="59"/>
    </location>
</feature>
<sequence length="145" mass="17117">MIILTSSVMRSQKNLQFPLLFFIYPSGRLVREWYNKSMKRYVQFLGLSYPSALLFEFMANTIGDGILFSQNNWVIFFIVWYGSLYTMIYFVQKRVGLMKAVLLFAILGTFAEIIIFKRSNLIVDPIIYFLMALLPCWVFDKFIKI</sequence>
<feature type="transmembrane region" description="Helical" evidence="1">
    <location>
        <begin position="71"/>
        <end position="90"/>
    </location>
</feature>
<name>A0A1F5PIS6_9BACT</name>
<comment type="caution">
    <text evidence="2">The sequence shown here is derived from an EMBL/GenBank/DDBJ whole genome shotgun (WGS) entry which is preliminary data.</text>
</comment>
<feature type="transmembrane region" description="Helical" evidence="1">
    <location>
        <begin position="97"/>
        <end position="116"/>
    </location>
</feature>
<reference evidence="2 3" key="1">
    <citation type="journal article" date="2016" name="Nat. Commun.">
        <title>Thousands of microbial genomes shed light on interconnected biogeochemical processes in an aquifer system.</title>
        <authorList>
            <person name="Anantharaman K."/>
            <person name="Brown C.T."/>
            <person name="Hug L.A."/>
            <person name="Sharon I."/>
            <person name="Castelle C.J."/>
            <person name="Probst A.J."/>
            <person name="Thomas B.C."/>
            <person name="Singh A."/>
            <person name="Wilkins M.J."/>
            <person name="Karaoz U."/>
            <person name="Brodie E.L."/>
            <person name="Williams K.H."/>
            <person name="Hubbard S.S."/>
            <person name="Banfield J.F."/>
        </authorList>
    </citation>
    <scope>NUCLEOTIDE SEQUENCE [LARGE SCALE GENOMIC DNA]</scope>
</reference>
<evidence type="ECO:0000313" key="3">
    <source>
        <dbReference type="Proteomes" id="UP000178377"/>
    </source>
</evidence>
<proteinExistence type="predicted"/>
<feature type="transmembrane region" description="Helical" evidence="1">
    <location>
        <begin position="122"/>
        <end position="139"/>
    </location>
</feature>
<dbReference type="EMBL" id="MFEO01000019">
    <property type="protein sequence ID" value="OGE89572.1"/>
    <property type="molecule type" value="Genomic_DNA"/>
</dbReference>
<evidence type="ECO:0000313" key="2">
    <source>
        <dbReference type="EMBL" id="OGE89572.1"/>
    </source>
</evidence>
<keyword evidence="1" id="KW-0812">Transmembrane</keyword>
<dbReference type="Proteomes" id="UP000178377">
    <property type="component" value="Unassembled WGS sequence"/>
</dbReference>
<accession>A0A1F5PIS6</accession>
<keyword evidence="1" id="KW-0472">Membrane</keyword>
<evidence type="ECO:0000256" key="1">
    <source>
        <dbReference type="SAM" id="Phobius"/>
    </source>
</evidence>
<gene>
    <name evidence="2" type="ORF">A2722_03310</name>
</gene>
<protein>
    <submittedName>
        <fullName evidence="2">Uncharacterized protein</fullName>
    </submittedName>
</protein>